<evidence type="ECO:0000313" key="1">
    <source>
        <dbReference type="EMBL" id="KUK61840.1"/>
    </source>
</evidence>
<dbReference type="PATRIC" id="fig|2198.3.peg.1071"/>
<comment type="caution">
    <text evidence="2">The sequence shown here is derived from an EMBL/GenBank/DDBJ whole genome shotgun (WGS) entry which is preliminary data.</text>
</comment>
<dbReference type="EMBL" id="LGHE01000130">
    <property type="protein sequence ID" value="KUL00992.1"/>
    <property type="molecule type" value="Genomic_DNA"/>
</dbReference>
<accession>A0A124G4S5</accession>
<gene>
    <name evidence="1" type="ORF">XD82_0930</name>
    <name evidence="2" type="ORF">XE10_1193</name>
</gene>
<name>A0A124G4S5_9EURY</name>
<reference evidence="2" key="1">
    <citation type="journal article" date="2015" name="MBio">
        <title>Genome-resolved metagenomic analysis reveals roles for candidate phyla and other microbial community members in biogeochemical transformations in oil reservoirs.</title>
        <authorList>
            <person name="Hu P."/>
            <person name="Tom L."/>
            <person name="Singh A."/>
            <person name="Thomas B.C."/>
            <person name="Baker B.J."/>
            <person name="Piceno Y.M."/>
            <person name="Andersen G.L."/>
            <person name="Banfield J.F."/>
        </authorList>
    </citation>
    <scope>NUCLEOTIDE SEQUENCE [LARGE SCALE GENOMIC DNA]</scope>
    <source>
        <strain evidence="1">62_101</strain>
        <strain evidence="2">63_41</strain>
    </source>
</reference>
<protein>
    <submittedName>
        <fullName evidence="2">Uncharacterized protein</fullName>
    </submittedName>
</protein>
<reference evidence="3 4" key="2">
    <citation type="journal article" date="2015" name="MBio">
        <title>Genome-Resolved Metagenomic Analysis Reveals Roles for Candidate Phyla and Other Microbial Community Members in Biogeochemical Transformations in Oil Reservoirs.</title>
        <authorList>
            <person name="Hu P."/>
            <person name="Tom L."/>
            <person name="Singh A."/>
            <person name="Thomas B.C."/>
            <person name="Baker B.J."/>
            <person name="Piceno Y.M."/>
            <person name="Andersen G.L."/>
            <person name="Banfield J.F."/>
        </authorList>
    </citation>
    <scope>NUCLEOTIDE SEQUENCE [LARGE SCALE GENOMIC DNA]</scope>
</reference>
<dbReference type="EMBL" id="LGGD01000098">
    <property type="protein sequence ID" value="KUK61840.1"/>
    <property type="molecule type" value="Genomic_DNA"/>
</dbReference>
<evidence type="ECO:0000313" key="2">
    <source>
        <dbReference type="EMBL" id="KUL00992.1"/>
    </source>
</evidence>
<evidence type="ECO:0000313" key="3">
    <source>
        <dbReference type="Proteomes" id="UP000054323"/>
    </source>
</evidence>
<organism evidence="2 4">
    <name type="scientific">Methanoculleus marisnigri</name>
    <dbReference type="NCBI Taxonomy" id="2198"/>
    <lineage>
        <taxon>Archaea</taxon>
        <taxon>Methanobacteriati</taxon>
        <taxon>Methanobacteriota</taxon>
        <taxon>Stenosarchaea group</taxon>
        <taxon>Methanomicrobia</taxon>
        <taxon>Methanomicrobiales</taxon>
        <taxon>Methanomicrobiaceae</taxon>
        <taxon>Methanoculleus</taxon>
    </lineage>
</organism>
<dbReference type="Proteomes" id="UP000054598">
    <property type="component" value="Unassembled WGS sequence"/>
</dbReference>
<dbReference type="Proteomes" id="UP000054323">
    <property type="component" value="Unassembled WGS sequence"/>
</dbReference>
<evidence type="ECO:0000313" key="4">
    <source>
        <dbReference type="Proteomes" id="UP000054598"/>
    </source>
</evidence>
<dbReference type="AlphaFoldDB" id="A0A124G4S5"/>
<proteinExistence type="predicted"/>
<sequence>MHRPHRSGSAGRYHGGSLAGAGQRKVWWELSMVDYAALADLADGLFEASDDDDELLAAMLDPLDGEILGALLASDLLNAYQVFYYFFRETPDELTKERLQLHAASDLARGVVIDEVDIYDVIFSLGGGEPVLLITDGEATLARFEGEQAYTDLVRYLDESL</sequence>